<evidence type="ECO:0000313" key="3">
    <source>
        <dbReference type="Proteomes" id="UP001229421"/>
    </source>
</evidence>
<name>A0AAD8NZW4_TARER</name>
<protein>
    <submittedName>
        <fullName evidence="1">Uncharacterized protein</fullName>
    </submittedName>
</protein>
<gene>
    <name evidence="1" type="ORF">QVD17_15676</name>
    <name evidence="2" type="ORF">QVD17_15677</name>
</gene>
<comment type="caution">
    <text evidence="1">The sequence shown here is derived from an EMBL/GenBank/DDBJ whole genome shotgun (WGS) entry which is preliminary data.</text>
</comment>
<keyword evidence="3" id="KW-1185">Reference proteome</keyword>
<evidence type="ECO:0000313" key="2">
    <source>
        <dbReference type="EMBL" id="KAK1426995.1"/>
    </source>
</evidence>
<dbReference type="EMBL" id="JAUHHV010000004">
    <property type="protein sequence ID" value="KAK1426995.1"/>
    <property type="molecule type" value="Genomic_DNA"/>
</dbReference>
<dbReference type="Proteomes" id="UP001229421">
    <property type="component" value="Unassembled WGS sequence"/>
</dbReference>
<reference evidence="1" key="1">
    <citation type="journal article" date="2023" name="bioRxiv">
        <title>Improved chromosome-level genome assembly for marigold (Tagetes erecta).</title>
        <authorList>
            <person name="Jiang F."/>
            <person name="Yuan L."/>
            <person name="Wang S."/>
            <person name="Wang H."/>
            <person name="Xu D."/>
            <person name="Wang A."/>
            <person name="Fan W."/>
        </authorList>
    </citation>
    <scope>NUCLEOTIDE SEQUENCE</scope>
    <source>
        <strain evidence="1">WSJ</strain>
        <tissue evidence="1">Leaf</tissue>
    </source>
</reference>
<accession>A0AAD8NZW4</accession>
<organism evidence="1 3">
    <name type="scientific">Tagetes erecta</name>
    <name type="common">African marigold</name>
    <dbReference type="NCBI Taxonomy" id="13708"/>
    <lineage>
        <taxon>Eukaryota</taxon>
        <taxon>Viridiplantae</taxon>
        <taxon>Streptophyta</taxon>
        <taxon>Embryophyta</taxon>
        <taxon>Tracheophyta</taxon>
        <taxon>Spermatophyta</taxon>
        <taxon>Magnoliopsida</taxon>
        <taxon>eudicotyledons</taxon>
        <taxon>Gunneridae</taxon>
        <taxon>Pentapetalae</taxon>
        <taxon>asterids</taxon>
        <taxon>campanulids</taxon>
        <taxon>Asterales</taxon>
        <taxon>Asteraceae</taxon>
        <taxon>Asteroideae</taxon>
        <taxon>Heliantheae alliance</taxon>
        <taxon>Tageteae</taxon>
        <taxon>Tagetes</taxon>
    </lineage>
</organism>
<dbReference type="AlphaFoldDB" id="A0AAD8NZW4"/>
<sequence>MDGSAWRWGKEMVRRLLIGKGGGATMGYDDDDDDGVLGFRLGWCCFSGGYVDRFWLLEKEIGDMVIDCDKK</sequence>
<dbReference type="EMBL" id="JAUHHV010000004">
    <property type="protein sequence ID" value="KAK1426994.1"/>
    <property type="molecule type" value="Genomic_DNA"/>
</dbReference>
<proteinExistence type="predicted"/>
<evidence type="ECO:0000313" key="1">
    <source>
        <dbReference type="EMBL" id="KAK1426994.1"/>
    </source>
</evidence>